<evidence type="ECO:0000256" key="9">
    <source>
        <dbReference type="HAMAP-Rule" id="MF_00306"/>
    </source>
</evidence>
<feature type="binding site" evidence="9">
    <location>
        <begin position="252"/>
        <end position="255"/>
    </location>
    <ligand>
        <name>GTP</name>
        <dbReference type="ChEBI" id="CHEBI:37565"/>
    </ligand>
</feature>
<dbReference type="Gene3D" id="1.10.260.30">
    <property type="entry name" value="Signal recognition particle, SRP54 subunit, M-domain"/>
    <property type="match status" value="1"/>
</dbReference>
<evidence type="ECO:0000313" key="13">
    <source>
        <dbReference type="Proteomes" id="UP001317779"/>
    </source>
</evidence>
<comment type="subunit">
    <text evidence="9">Part of the signal recognition particle protein translocation system, which is composed of SRP and FtsY.</text>
</comment>
<gene>
    <name evidence="9 12" type="primary">ffh</name>
    <name evidence="12" type="ORF">Microterr_15130</name>
</gene>
<evidence type="ECO:0000256" key="7">
    <source>
        <dbReference type="ARBA" id="ARBA00023274"/>
    </source>
</evidence>
<evidence type="ECO:0000259" key="11">
    <source>
        <dbReference type="PROSITE" id="PS00300"/>
    </source>
</evidence>
<dbReference type="InterPro" id="IPR000897">
    <property type="entry name" value="SRP54_GTPase_dom"/>
</dbReference>
<comment type="similarity">
    <text evidence="1 9">Belongs to the GTP-binding SRP family. SRP54 subfamily.</text>
</comment>
<keyword evidence="5 9" id="KW-0342">GTP-binding</keyword>
<dbReference type="PROSITE" id="PS00300">
    <property type="entry name" value="SRP54"/>
    <property type="match status" value="1"/>
</dbReference>
<keyword evidence="2 9" id="KW-0547">Nucleotide-binding</keyword>
<keyword evidence="6 9" id="KW-0733">Signal recognition particle</keyword>
<dbReference type="InterPro" id="IPR004780">
    <property type="entry name" value="SRP"/>
</dbReference>
<evidence type="ECO:0000313" key="12">
    <source>
        <dbReference type="EMBL" id="BDV30853.1"/>
    </source>
</evidence>
<dbReference type="InterPro" id="IPR027417">
    <property type="entry name" value="P-loop_NTPase"/>
</dbReference>
<organism evidence="12 13">
    <name type="scientific">Microbacterium terricola</name>
    <dbReference type="NCBI Taxonomy" id="344163"/>
    <lineage>
        <taxon>Bacteria</taxon>
        <taxon>Bacillati</taxon>
        <taxon>Actinomycetota</taxon>
        <taxon>Actinomycetes</taxon>
        <taxon>Micrococcales</taxon>
        <taxon>Microbacteriaceae</taxon>
        <taxon>Microbacterium</taxon>
    </lineage>
</organism>
<protein>
    <recommendedName>
        <fullName evidence="9">Signal recognition particle protein</fullName>
        <ecNumber evidence="9">3.6.5.4</ecNumber>
    </recommendedName>
    <alternativeName>
        <fullName evidence="9">Fifty-four homolog</fullName>
    </alternativeName>
</protein>
<name>A0ABM8DYW9_9MICO</name>
<dbReference type="EC" id="3.6.5.4" evidence="9"/>
<feature type="region of interest" description="Disordered" evidence="10">
    <location>
        <begin position="436"/>
        <end position="501"/>
    </location>
</feature>
<dbReference type="InterPro" id="IPR003593">
    <property type="entry name" value="AAA+_ATPase"/>
</dbReference>
<evidence type="ECO:0000256" key="2">
    <source>
        <dbReference type="ARBA" id="ARBA00022741"/>
    </source>
</evidence>
<dbReference type="Gene3D" id="3.40.50.300">
    <property type="entry name" value="P-loop containing nucleotide triphosphate hydrolases"/>
    <property type="match status" value="1"/>
</dbReference>
<comment type="function">
    <text evidence="9">Involved in targeting and insertion of nascent membrane proteins into the cytoplasmic membrane. Binds to the hydrophobic signal sequence of the ribosome-nascent chain (RNC) as it emerges from the ribosomes. The SRP-RNC complex is then targeted to the cytoplasmic membrane where it interacts with the SRP receptor FtsY.</text>
</comment>
<comment type="domain">
    <text evidence="9">Composed of three domains: the N-terminal N domain, which is responsible for interactions with the ribosome, the central G domain, which binds GTP, and the C-terminal M domain, which binds the RNA and the signal sequence of the RNC.</text>
</comment>
<dbReference type="InterPro" id="IPR042101">
    <property type="entry name" value="SRP54_N_sf"/>
</dbReference>
<comment type="catalytic activity">
    <reaction evidence="8 9">
        <text>GTP + H2O = GDP + phosphate + H(+)</text>
        <dbReference type="Rhea" id="RHEA:19669"/>
        <dbReference type="ChEBI" id="CHEBI:15377"/>
        <dbReference type="ChEBI" id="CHEBI:15378"/>
        <dbReference type="ChEBI" id="CHEBI:37565"/>
        <dbReference type="ChEBI" id="CHEBI:43474"/>
        <dbReference type="ChEBI" id="CHEBI:58189"/>
        <dbReference type="EC" id="3.6.5.4"/>
    </reaction>
</comment>
<dbReference type="InterPro" id="IPR004125">
    <property type="entry name" value="Signal_recog_particle_SRP54_M"/>
</dbReference>
<keyword evidence="4 9" id="KW-0694">RNA-binding</keyword>
<sequence length="517" mass="55040">MATFGTLSNRLTETFRNLRKKGQLTPADIDGTVREIRRALLDADVALVVVKEFTGKVRERALGDEVNRALNPAQQVVQIVNEELIAILGGEQRRLQFAKTAPTVIMLAGLQGSGKTTFAGKLAKMLEKDGHTPLLVAADLQRPNAVNQLQVVAQQAGAAIYAPEPGNGVGDAVQVARAGVETARRQQHDIVIIDTAGRLGVDAALMKEAADIRAAIQPDEVLFVIDAMIGQDAVNTAKAFQEGVDFTGVVLSKLDGDARGGAALSVASVTGRPIIFASTGEGLDDLEAFHPDRMASRILDLGDILTLIEQAQSAFDEEEARKVAEKLATDQFTLEDFLEQMQQFKKMGSMKKMLGMLPGMGSMKQQLDDFDEREIDRTEAIIRSMTPGERRNPKVLNGSRRLRIARGSGMTVTDVNQLVQRFEQAAKMMKTVARGGVPNIPGMGPMGGKPGASSKRGKQQKAKGSRSGNPAKRAAENAGIAAQTPQGPAGSGFGLGAAKGAPTEADFAELQKLLGKG</sequence>
<evidence type="ECO:0000256" key="10">
    <source>
        <dbReference type="SAM" id="MobiDB-lite"/>
    </source>
</evidence>
<dbReference type="HAMAP" id="MF_00306">
    <property type="entry name" value="SRP54"/>
    <property type="match status" value="1"/>
</dbReference>
<evidence type="ECO:0000256" key="3">
    <source>
        <dbReference type="ARBA" id="ARBA00022801"/>
    </source>
</evidence>
<feature type="compositionally biased region" description="Basic residues" evidence="10">
    <location>
        <begin position="455"/>
        <end position="464"/>
    </location>
</feature>
<feature type="binding site" evidence="9">
    <location>
        <begin position="109"/>
        <end position="116"/>
    </location>
    <ligand>
        <name>GTP</name>
        <dbReference type="ChEBI" id="CHEBI:37565"/>
    </ligand>
</feature>
<evidence type="ECO:0000256" key="5">
    <source>
        <dbReference type="ARBA" id="ARBA00023134"/>
    </source>
</evidence>
<dbReference type="SMART" id="SM00382">
    <property type="entry name" value="AAA"/>
    <property type="match status" value="1"/>
</dbReference>
<evidence type="ECO:0000256" key="8">
    <source>
        <dbReference type="ARBA" id="ARBA00048027"/>
    </source>
</evidence>
<dbReference type="InterPro" id="IPR036891">
    <property type="entry name" value="Signal_recog_part_SRP54_M_sf"/>
</dbReference>
<dbReference type="Pfam" id="PF02881">
    <property type="entry name" value="SRP54_N"/>
    <property type="match status" value="1"/>
</dbReference>
<feature type="binding site" evidence="9">
    <location>
        <begin position="194"/>
        <end position="198"/>
    </location>
    <ligand>
        <name>GTP</name>
        <dbReference type="ChEBI" id="CHEBI:37565"/>
    </ligand>
</feature>
<accession>A0ABM8DYW9</accession>
<dbReference type="PANTHER" id="PTHR11564:SF5">
    <property type="entry name" value="SIGNAL RECOGNITION PARTICLE SUBUNIT SRP54"/>
    <property type="match status" value="1"/>
</dbReference>
<dbReference type="Proteomes" id="UP001317779">
    <property type="component" value="Chromosome"/>
</dbReference>
<evidence type="ECO:0000256" key="1">
    <source>
        <dbReference type="ARBA" id="ARBA00005450"/>
    </source>
</evidence>
<keyword evidence="7 9" id="KW-0687">Ribonucleoprotein</keyword>
<dbReference type="NCBIfam" id="TIGR00959">
    <property type="entry name" value="ffh"/>
    <property type="match status" value="1"/>
</dbReference>
<dbReference type="SMART" id="SM00963">
    <property type="entry name" value="SRP54_N"/>
    <property type="match status" value="1"/>
</dbReference>
<keyword evidence="9" id="KW-0963">Cytoplasm</keyword>
<dbReference type="Pfam" id="PF02978">
    <property type="entry name" value="SRP_SPB"/>
    <property type="match status" value="1"/>
</dbReference>
<dbReference type="Pfam" id="PF00448">
    <property type="entry name" value="SRP54"/>
    <property type="match status" value="1"/>
</dbReference>
<keyword evidence="13" id="KW-1185">Reference proteome</keyword>
<dbReference type="Gene3D" id="1.20.120.140">
    <property type="entry name" value="Signal recognition particle SRP54, nucleotide-binding domain"/>
    <property type="match status" value="1"/>
</dbReference>
<evidence type="ECO:0000256" key="6">
    <source>
        <dbReference type="ARBA" id="ARBA00023135"/>
    </source>
</evidence>
<keyword evidence="3 9" id="KW-0378">Hydrolase</keyword>
<dbReference type="RefSeq" id="WP_263798572.1">
    <property type="nucleotide sequence ID" value="NZ_AP027141.1"/>
</dbReference>
<proteinExistence type="inferred from homology"/>
<dbReference type="EMBL" id="AP027141">
    <property type="protein sequence ID" value="BDV30853.1"/>
    <property type="molecule type" value="Genomic_DNA"/>
</dbReference>
<dbReference type="SMART" id="SM00962">
    <property type="entry name" value="SRP54"/>
    <property type="match status" value="1"/>
</dbReference>
<dbReference type="SUPFAM" id="SSF52540">
    <property type="entry name" value="P-loop containing nucleoside triphosphate hydrolases"/>
    <property type="match status" value="1"/>
</dbReference>
<evidence type="ECO:0000256" key="4">
    <source>
        <dbReference type="ARBA" id="ARBA00022884"/>
    </source>
</evidence>
<dbReference type="PANTHER" id="PTHR11564">
    <property type="entry name" value="SIGNAL RECOGNITION PARTICLE 54K PROTEIN SRP54"/>
    <property type="match status" value="1"/>
</dbReference>
<dbReference type="InterPro" id="IPR022941">
    <property type="entry name" value="SRP54"/>
</dbReference>
<dbReference type="CDD" id="cd18539">
    <property type="entry name" value="SRP_G"/>
    <property type="match status" value="1"/>
</dbReference>
<reference evidence="12 13" key="1">
    <citation type="submission" date="2022-12" db="EMBL/GenBank/DDBJ databases">
        <title>Microbacterium terricola strain KV-448 chromosome, complete genome.</title>
        <authorList>
            <person name="Oshima T."/>
            <person name="Moriya T."/>
            <person name="Bessho Y."/>
        </authorList>
    </citation>
    <scope>NUCLEOTIDE SEQUENCE [LARGE SCALE GENOMIC DNA]</scope>
    <source>
        <strain evidence="12 13">KV-448</strain>
    </source>
</reference>
<dbReference type="InterPro" id="IPR013822">
    <property type="entry name" value="Signal_recog_particl_SRP54_hlx"/>
</dbReference>
<comment type="subcellular location">
    <subcellularLocation>
        <location evidence="9">Cytoplasm</location>
    </subcellularLocation>
    <text evidence="9">The SRP-RNC complex is targeted to the cytoplasmic membrane.</text>
</comment>
<dbReference type="SUPFAM" id="SSF47446">
    <property type="entry name" value="Signal peptide-binding domain"/>
    <property type="match status" value="1"/>
</dbReference>
<feature type="domain" description="SRP54-type proteins GTP-binding" evidence="11">
    <location>
        <begin position="273"/>
        <end position="286"/>
    </location>
</feature>